<comment type="subcellular location">
    <subcellularLocation>
        <location evidence="1">Membrane</location>
    </subcellularLocation>
    <subcellularLocation>
        <location evidence="2">Secreted</location>
    </subcellularLocation>
</comment>
<evidence type="ECO:0000256" key="5">
    <source>
        <dbReference type="ARBA" id="ARBA00022737"/>
    </source>
</evidence>
<keyword evidence="10" id="KW-1185">Reference proteome</keyword>
<evidence type="ECO:0000256" key="6">
    <source>
        <dbReference type="ARBA" id="ARBA00023026"/>
    </source>
</evidence>
<dbReference type="PANTHER" id="PTHR38340:SF1">
    <property type="entry name" value="S-LAYER PROTEIN"/>
    <property type="match status" value="1"/>
</dbReference>
<proteinExistence type="predicted"/>
<evidence type="ECO:0000256" key="3">
    <source>
        <dbReference type="ARBA" id="ARBA00022525"/>
    </source>
</evidence>
<evidence type="ECO:0000256" key="7">
    <source>
        <dbReference type="ARBA" id="ARBA00023136"/>
    </source>
</evidence>
<dbReference type="GO" id="GO:0005576">
    <property type="term" value="C:extracellular region"/>
    <property type="evidence" value="ECO:0007669"/>
    <property type="project" value="UniProtKB-SubCell"/>
</dbReference>
<dbReference type="Pfam" id="PF00353">
    <property type="entry name" value="HemolysinCabind"/>
    <property type="match status" value="5"/>
</dbReference>
<dbReference type="GO" id="GO:0090729">
    <property type="term" value="F:toxin activity"/>
    <property type="evidence" value="ECO:0007669"/>
    <property type="project" value="UniProtKB-KW"/>
</dbReference>
<name>A0A291GE59_9RHOB</name>
<dbReference type="GO" id="GO:0016020">
    <property type="term" value="C:membrane"/>
    <property type="evidence" value="ECO:0007669"/>
    <property type="project" value="UniProtKB-SubCell"/>
</dbReference>
<dbReference type="InterPro" id="IPR001343">
    <property type="entry name" value="Hemolysn_Ca-bd"/>
</dbReference>
<keyword evidence="7" id="KW-0472">Membrane</keyword>
<evidence type="ECO:0000256" key="1">
    <source>
        <dbReference type="ARBA" id="ARBA00004370"/>
    </source>
</evidence>
<evidence type="ECO:0000313" key="10">
    <source>
        <dbReference type="Proteomes" id="UP000217935"/>
    </source>
</evidence>
<dbReference type="InterPro" id="IPR018511">
    <property type="entry name" value="Hemolysin-typ_Ca-bd_CS"/>
</dbReference>
<keyword evidence="3" id="KW-0964">Secreted</keyword>
<dbReference type="SUPFAM" id="SSF51120">
    <property type="entry name" value="beta-Roll"/>
    <property type="match status" value="3"/>
</dbReference>
<dbReference type="InterPro" id="IPR011049">
    <property type="entry name" value="Serralysin-like_metalloprot_C"/>
</dbReference>
<keyword evidence="6" id="KW-0843">Virulence</keyword>
<evidence type="ECO:0000256" key="2">
    <source>
        <dbReference type="ARBA" id="ARBA00004613"/>
    </source>
</evidence>
<dbReference type="InterPro" id="IPR036322">
    <property type="entry name" value="WD40_repeat_dom_sf"/>
</dbReference>
<dbReference type="EMBL" id="CP022196">
    <property type="protein sequence ID" value="ATG48471.1"/>
    <property type="molecule type" value="Genomic_DNA"/>
</dbReference>
<reference evidence="9 10" key="1">
    <citation type="submission" date="2017-06" db="EMBL/GenBank/DDBJ databases">
        <title>Celeribacter sp. TSPH2 complete genome sequence.</title>
        <authorList>
            <person name="Woo J.-H."/>
            <person name="Kim H.-S."/>
        </authorList>
    </citation>
    <scope>NUCLEOTIDE SEQUENCE [LARGE SCALE GENOMIC DNA]</scope>
    <source>
        <strain evidence="9 10">TSPH2</strain>
    </source>
</reference>
<dbReference type="Proteomes" id="UP000217935">
    <property type="component" value="Chromosome"/>
</dbReference>
<dbReference type="Gene3D" id="2.150.10.10">
    <property type="entry name" value="Serralysin-like metalloprotease, C-terminal"/>
    <property type="match status" value="5"/>
</dbReference>
<keyword evidence="4" id="KW-0800">Toxin</keyword>
<gene>
    <name evidence="9" type="ORF">CEW89_13395</name>
</gene>
<dbReference type="SUPFAM" id="SSF50978">
    <property type="entry name" value="WD40 repeat-like"/>
    <property type="match status" value="1"/>
</dbReference>
<dbReference type="OrthoDB" id="9342475at2"/>
<protein>
    <submittedName>
        <fullName evidence="9">Uncharacterized protein</fullName>
    </submittedName>
</protein>
<dbReference type="InterPro" id="IPR050557">
    <property type="entry name" value="RTX_toxin/Mannuronan_C5-epim"/>
</dbReference>
<dbReference type="STRING" id="1758178.GCA_001550095_03959"/>
<keyword evidence="5" id="KW-0677">Repeat</keyword>
<dbReference type="AlphaFoldDB" id="A0A291GE59"/>
<accession>A0A291GE59</accession>
<dbReference type="InterPro" id="IPR003995">
    <property type="entry name" value="RTX_toxin_determinant-A"/>
</dbReference>
<feature type="compositionally biased region" description="Basic and acidic residues" evidence="8">
    <location>
        <begin position="656"/>
        <end position="665"/>
    </location>
</feature>
<dbReference type="GO" id="GO:0005509">
    <property type="term" value="F:calcium ion binding"/>
    <property type="evidence" value="ECO:0007669"/>
    <property type="project" value="InterPro"/>
</dbReference>
<feature type="region of interest" description="Disordered" evidence="8">
    <location>
        <begin position="646"/>
        <end position="667"/>
    </location>
</feature>
<evidence type="ECO:0000256" key="8">
    <source>
        <dbReference type="SAM" id="MobiDB-lite"/>
    </source>
</evidence>
<sequence>MVSIQHISTEHVAYEEYFSHTSDIEVVTVDGRIFVLTVGQYDGGASAWELQSGSLVKVDALTLSTGVTAGAEGDLTALNTAAQDYILTGGGVSGAFRLITANGTDIFGSSTSLGTVTAFSSDLYGTSTIQLDTGKILVLGAIAGEAQIGVLQIDTVQKTISAAGTVSYGSNVDNDAIGASLVTEIDGHSYFVAATQSSNTLQVWEIDTATGTLTARASMDADQLFWGTTPSSMAAVEIGGVKYLVVGAYDSSSIHVVQMAADGTLTMVDQVISDSVSHVGNVTAVATIAYEGDTYLAVGGNQGGVALYLMLPDGTLTCVSHIYDSAAMSLQNISDIALYAGADGIDIFVSSASEYGLTHLYVDMSAENGLIAGTDAAETLIGTSLNDVIFDGTGSDVLQGGSGADLFVLAADGETDVIRDFRLGIDRIDLSHWEGLNSLDQLSFVTIPSGIRIHYGDEELILYSHDGYDLYASDFSYEDLFTLDRVALEGGENQAAFQLYGTVGNDTIFGTEFVNIIFSDSGDDQIFGYGGNDQIYAGSGDDFIDAGDGDDVIYGEDGADTIYGGLDQDTIYGGGGNDILDGGRERDIIYGGEGDDVIYGFTSHDRLYGEDGNDKLYGSNGLDYMKGGAGNDYLAGARDADSLFGGDGNDQLRGGSGEDKLRGEGGNDLLYGQDDRDTFIFSDDFGRDTIYDFEVTLVEIIDLSDVSEITSWEDLVANHLTETAGGSAQIYLDENNIITISGVGMGELTSDMFVF</sequence>
<dbReference type="PRINTS" id="PR00313">
    <property type="entry name" value="CABNDNGRPT"/>
</dbReference>
<dbReference type="PANTHER" id="PTHR38340">
    <property type="entry name" value="S-LAYER PROTEIN"/>
    <property type="match status" value="1"/>
</dbReference>
<dbReference type="PRINTS" id="PR01488">
    <property type="entry name" value="RTXTOXINA"/>
</dbReference>
<evidence type="ECO:0000313" key="9">
    <source>
        <dbReference type="EMBL" id="ATG48471.1"/>
    </source>
</evidence>
<dbReference type="PROSITE" id="PS00330">
    <property type="entry name" value="HEMOLYSIN_CALCIUM"/>
    <property type="match status" value="4"/>
</dbReference>
<dbReference type="KEGG" id="ceh:CEW89_13395"/>
<evidence type="ECO:0000256" key="4">
    <source>
        <dbReference type="ARBA" id="ARBA00022656"/>
    </source>
</evidence>
<organism evidence="9 10">
    <name type="scientific">Celeribacter ethanolicus</name>
    <dbReference type="NCBI Taxonomy" id="1758178"/>
    <lineage>
        <taxon>Bacteria</taxon>
        <taxon>Pseudomonadati</taxon>
        <taxon>Pseudomonadota</taxon>
        <taxon>Alphaproteobacteria</taxon>
        <taxon>Rhodobacterales</taxon>
        <taxon>Roseobacteraceae</taxon>
        <taxon>Celeribacter</taxon>
    </lineage>
</organism>
<dbReference type="RefSeq" id="WP_096806224.1">
    <property type="nucleotide sequence ID" value="NZ_CP022196.1"/>
</dbReference>